<dbReference type="AlphaFoldDB" id="A0A3B7MLK0"/>
<dbReference type="RefSeq" id="WP_119049806.1">
    <property type="nucleotide sequence ID" value="NZ_CP032157.1"/>
</dbReference>
<evidence type="ECO:0000313" key="2">
    <source>
        <dbReference type="Proteomes" id="UP000263900"/>
    </source>
</evidence>
<dbReference type="Proteomes" id="UP000263900">
    <property type="component" value="Chromosome"/>
</dbReference>
<dbReference type="KEGG" id="pseg:D3H65_07970"/>
<evidence type="ECO:0008006" key="3">
    <source>
        <dbReference type="Google" id="ProtNLM"/>
    </source>
</evidence>
<dbReference type="EMBL" id="CP032157">
    <property type="protein sequence ID" value="AXY73920.1"/>
    <property type="molecule type" value="Genomic_DNA"/>
</dbReference>
<reference evidence="1 2" key="1">
    <citation type="submission" date="2018-09" db="EMBL/GenBank/DDBJ databases">
        <title>Genome sequencing of strain 6GH32-13.</title>
        <authorList>
            <person name="Weon H.-Y."/>
            <person name="Heo J."/>
            <person name="Kwon S.-W."/>
        </authorList>
    </citation>
    <scope>NUCLEOTIDE SEQUENCE [LARGE SCALE GENOMIC DNA]</scope>
    <source>
        <strain evidence="1 2">5GH32-13</strain>
    </source>
</reference>
<gene>
    <name evidence="1" type="ORF">D3H65_07970</name>
</gene>
<organism evidence="1 2">
    <name type="scientific">Paraflavitalea soli</name>
    <dbReference type="NCBI Taxonomy" id="2315862"/>
    <lineage>
        <taxon>Bacteria</taxon>
        <taxon>Pseudomonadati</taxon>
        <taxon>Bacteroidota</taxon>
        <taxon>Chitinophagia</taxon>
        <taxon>Chitinophagales</taxon>
        <taxon>Chitinophagaceae</taxon>
        <taxon>Paraflavitalea</taxon>
    </lineage>
</organism>
<proteinExistence type="predicted"/>
<name>A0A3B7MLK0_9BACT</name>
<accession>A0A3B7MLK0</accession>
<protein>
    <recommendedName>
        <fullName evidence="3">Holin</fullName>
    </recommendedName>
</protein>
<evidence type="ECO:0000313" key="1">
    <source>
        <dbReference type="EMBL" id="AXY73920.1"/>
    </source>
</evidence>
<sequence length="71" mass="7255">MSNIINRVSGKTPKFFKLLRTIGMSLVAASAAVAASPLELPAIVGQIAGYVAVAGTVMGAVSQTAVLHEEE</sequence>
<keyword evidence="2" id="KW-1185">Reference proteome</keyword>